<proteinExistence type="predicted"/>
<reference evidence="3" key="1">
    <citation type="submission" date="2023-07" db="EMBL/GenBank/DDBJ databases">
        <title>Whole genome shotgun sequence of Streptomyces spororaveus NBRC 15456.</title>
        <authorList>
            <person name="Komaki H."/>
            <person name="Tamura T."/>
        </authorList>
    </citation>
    <scope>NUCLEOTIDE SEQUENCE [LARGE SCALE GENOMIC DNA]</scope>
    <source>
        <strain evidence="3">NBRC 15456</strain>
    </source>
</reference>
<evidence type="ECO:0000313" key="1">
    <source>
        <dbReference type="EMBL" id="GHI74485.1"/>
    </source>
</evidence>
<protein>
    <submittedName>
        <fullName evidence="2">Uncharacterized protein</fullName>
    </submittedName>
</protein>
<keyword evidence="3" id="KW-1185">Reference proteome</keyword>
<dbReference type="RefSeq" id="WP_202197120.1">
    <property type="nucleotide sequence ID" value="NZ_BAAATO010000053.1"/>
</dbReference>
<gene>
    <name evidence="1" type="ORF">Sspor_00460</name>
    <name evidence="2" type="ORF">Sspor_02480</name>
</gene>
<dbReference type="Proteomes" id="UP000608522">
    <property type="component" value="Unassembled WGS sequence"/>
</dbReference>
<dbReference type="EMBL" id="BNED01000002">
    <property type="protein sequence ID" value="GHI74687.1"/>
    <property type="molecule type" value="Genomic_DNA"/>
</dbReference>
<sequence>MPDTFAALSALVPSGVGAAPIGAVAVYAVVPSEADSLRVLDELRSYAAGQGWHVPAGCAAVDVGPLGADLNRSGWLRVRRTVQAQAVTGLVVPCFAHIGYRWADWNREWTWLLRHGLFVVATDPTELSVGVSPKEVTHP</sequence>
<dbReference type="EMBL" id="BNED01000001">
    <property type="protein sequence ID" value="GHI74485.1"/>
    <property type="molecule type" value="Genomic_DNA"/>
</dbReference>
<reference evidence="2" key="2">
    <citation type="submission" date="2024-05" db="EMBL/GenBank/DDBJ databases">
        <title>Whole genome shotgun sequence of Streptomyces spororaveus NBRC 15456.</title>
        <authorList>
            <person name="Komaki H."/>
            <person name="Tamura T."/>
        </authorList>
    </citation>
    <scope>NUCLEOTIDE SEQUENCE</scope>
    <source>
        <strain evidence="2 3">NBRC 15456</strain>
    </source>
</reference>
<organism evidence="2 3">
    <name type="scientific">Streptomyces spororaveus</name>
    <dbReference type="NCBI Taxonomy" id="284039"/>
    <lineage>
        <taxon>Bacteria</taxon>
        <taxon>Bacillati</taxon>
        <taxon>Actinomycetota</taxon>
        <taxon>Actinomycetes</taxon>
        <taxon>Kitasatosporales</taxon>
        <taxon>Streptomycetaceae</taxon>
        <taxon>Streptomyces</taxon>
    </lineage>
</organism>
<evidence type="ECO:0000313" key="2">
    <source>
        <dbReference type="EMBL" id="GHI74687.1"/>
    </source>
</evidence>
<comment type="caution">
    <text evidence="2">The sequence shown here is derived from an EMBL/GenBank/DDBJ whole genome shotgun (WGS) entry which is preliminary data.</text>
</comment>
<accession>A0ABQ3T3B6</accession>
<evidence type="ECO:0000313" key="3">
    <source>
        <dbReference type="Proteomes" id="UP000608522"/>
    </source>
</evidence>
<name>A0ABQ3T3B6_9ACTN</name>